<dbReference type="Proteomes" id="UP000177130">
    <property type="component" value="Unassembled WGS sequence"/>
</dbReference>
<dbReference type="EMBL" id="MHRK01000002">
    <property type="protein sequence ID" value="OHA25046.1"/>
    <property type="molecule type" value="Genomic_DNA"/>
</dbReference>
<name>A0A1G2MMG1_9BACT</name>
<sequence length="131" mass="14698">MSYRQKKASPKQRAFLESRGFVAPESGAMCSRFIGFIKENNGLGPETESERIAFLKATQQKYEGKRAQLRDGQETVITRIYPKTRDEVLLNKEMHSNSKNISPFLASLTIIGTDGTKKGISSHLAYITLLE</sequence>
<comment type="caution">
    <text evidence="1">The sequence shown here is derived from an EMBL/GenBank/DDBJ whole genome shotgun (WGS) entry which is preliminary data.</text>
</comment>
<protein>
    <submittedName>
        <fullName evidence="1">Uncharacterized protein</fullName>
    </submittedName>
</protein>
<proteinExistence type="predicted"/>
<accession>A0A1G2MMG1</accession>
<evidence type="ECO:0000313" key="2">
    <source>
        <dbReference type="Proteomes" id="UP000177130"/>
    </source>
</evidence>
<dbReference type="STRING" id="1802306.A3C72_03865"/>
<gene>
    <name evidence="1" type="ORF">A3C72_03865</name>
</gene>
<organism evidence="1 2">
    <name type="scientific">Candidatus Taylorbacteria bacterium RIFCSPHIGHO2_02_FULL_43_32b</name>
    <dbReference type="NCBI Taxonomy" id="1802306"/>
    <lineage>
        <taxon>Bacteria</taxon>
        <taxon>Candidatus Tayloriibacteriota</taxon>
    </lineage>
</organism>
<reference evidence="1 2" key="1">
    <citation type="journal article" date="2016" name="Nat. Commun.">
        <title>Thousands of microbial genomes shed light on interconnected biogeochemical processes in an aquifer system.</title>
        <authorList>
            <person name="Anantharaman K."/>
            <person name="Brown C.T."/>
            <person name="Hug L.A."/>
            <person name="Sharon I."/>
            <person name="Castelle C.J."/>
            <person name="Probst A.J."/>
            <person name="Thomas B.C."/>
            <person name="Singh A."/>
            <person name="Wilkins M.J."/>
            <person name="Karaoz U."/>
            <person name="Brodie E.L."/>
            <person name="Williams K.H."/>
            <person name="Hubbard S.S."/>
            <person name="Banfield J.F."/>
        </authorList>
    </citation>
    <scope>NUCLEOTIDE SEQUENCE [LARGE SCALE GENOMIC DNA]</scope>
</reference>
<dbReference type="AlphaFoldDB" id="A0A1G2MMG1"/>
<evidence type="ECO:0000313" key="1">
    <source>
        <dbReference type="EMBL" id="OHA25046.1"/>
    </source>
</evidence>